<gene>
    <name evidence="2" type="ORF">GMARGA_LOCUS9482</name>
</gene>
<comment type="caution">
    <text evidence="2">The sequence shown here is derived from an EMBL/GenBank/DDBJ whole genome shotgun (WGS) entry which is preliminary data.</text>
</comment>
<feature type="compositionally biased region" description="Polar residues" evidence="1">
    <location>
        <begin position="78"/>
        <end position="92"/>
    </location>
</feature>
<feature type="region of interest" description="Disordered" evidence="1">
    <location>
        <begin position="57"/>
        <end position="92"/>
    </location>
</feature>
<evidence type="ECO:0000313" key="2">
    <source>
        <dbReference type="EMBL" id="CAG8653524.1"/>
    </source>
</evidence>
<sequence>MICLPIRCFREEFKQLYSFSDPVSGEDIHYKLFEELYGIPITEEIDPCSKMLNYRKQKGDNQQSNNQQGNKQSDDQLSDNQQINQAKSKQDKIQQNNDIIELSYLFTESSEFIEVSDENTNNTVNKKTSKSKNRSEKNFTKVDSIYKLFQYIFVNNSWSCALPIEKPYYSAEIFPVICFLYENRNVIKLSKGECPLCAGCSKKSLPKKML</sequence>
<protein>
    <submittedName>
        <fullName evidence="2">11113_t:CDS:1</fullName>
    </submittedName>
</protein>
<evidence type="ECO:0000313" key="3">
    <source>
        <dbReference type="Proteomes" id="UP000789901"/>
    </source>
</evidence>
<evidence type="ECO:0000256" key="1">
    <source>
        <dbReference type="SAM" id="MobiDB-lite"/>
    </source>
</evidence>
<name>A0ABN7UT19_GIGMA</name>
<proteinExistence type="predicted"/>
<organism evidence="2 3">
    <name type="scientific">Gigaspora margarita</name>
    <dbReference type="NCBI Taxonomy" id="4874"/>
    <lineage>
        <taxon>Eukaryota</taxon>
        <taxon>Fungi</taxon>
        <taxon>Fungi incertae sedis</taxon>
        <taxon>Mucoromycota</taxon>
        <taxon>Glomeromycotina</taxon>
        <taxon>Glomeromycetes</taxon>
        <taxon>Diversisporales</taxon>
        <taxon>Gigasporaceae</taxon>
        <taxon>Gigaspora</taxon>
    </lineage>
</organism>
<keyword evidence="3" id="KW-1185">Reference proteome</keyword>
<dbReference type="Proteomes" id="UP000789901">
    <property type="component" value="Unassembled WGS sequence"/>
</dbReference>
<feature type="compositionally biased region" description="Low complexity" evidence="1">
    <location>
        <begin position="60"/>
        <end position="71"/>
    </location>
</feature>
<dbReference type="EMBL" id="CAJVQB010005120">
    <property type="protein sequence ID" value="CAG8653524.1"/>
    <property type="molecule type" value="Genomic_DNA"/>
</dbReference>
<reference evidence="2 3" key="1">
    <citation type="submission" date="2021-06" db="EMBL/GenBank/DDBJ databases">
        <authorList>
            <person name="Kallberg Y."/>
            <person name="Tangrot J."/>
            <person name="Rosling A."/>
        </authorList>
    </citation>
    <scope>NUCLEOTIDE SEQUENCE [LARGE SCALE GENOMIC DNA]</scope>
    <source>
        <strain evidence="2 3">120-4 pot B 10/14</strain>
    </source>
</reference>
<accession>A0ABN7UT19</accession>